<dbReference type="Proteomes" id="UP000479000">
    <property type="component" value="Unassembled WGS sequence"/>
</dbReference>
<sequence length="53" mass="6122">IQLSRSGRFISCQNPIAWPNSWTTMPRYQQRCPSDNFCSPLPTRPTEDQQAPL</sequence>
<proteinExistence type="predicted"/>
<feature type="non-terminal residue" evidence="1">
    <location>
        <position position="1"/>
    </location>
</feature>
<evidence type="ECO:0000313" key="1">
    <source>
        <dbReference type="EMBL" id="CAB0016255.1"/>
    </source>
</evidence>
<evidence type="ECO:0000313" key="2">
    <source>
        <dbReference type="Proteomes" id="UP000479000"/>
    </source>
</evidence>
<gene>
    <name evidence="1" type="ORF">NTEN_LOCUS20492</name>
</gene>
<keyword evidence="2" id="KW-1185">Reference proteome</keyword>
<accession>A0A6H5HJW7</accession>
<name>A0A6H5HJW7_9HEMI</name>
<dbReference type="AlphaFoldDB" id="A0A6H5HJW7"/>
<dbReference type="EMBL" id="CADCXU010030184">
    <property type="protein sequence ID" value="CAB0016255.1"/>
    <property type="molecule type" value="Genomic_DNA"/>
</dbReference>
<protein>
    <submittedName>
        <fullName evidence="1">Uncharacterized protein</fullName>
    </submittedName>
</protein>
<reference evidence="1 2" key="1">
    <citation type="submission" date="2020-02" db="EMBL/GenBank/DDBJ databases">
        <authorList>
            <person name="Ferguson B K."/>
        </authorList>
    </citation>
    <scope>NUCLEOTIDE SEQUENCE [LARGE SCALE GENOMIC DNA]</scope>
</reference>
<organism evidence="1 2">
    <name type="scientific">Nesidiocoris tenuis</name>
    <dbReference type="NCBI Taxonomy" id="355587"/>
    <lineage>
        <taxon>Eukaryota</taxon>
        <taxon>Metazoa</taxon>
        <taxon>Ecdysozoa</taxon>
        <taxon>Arthropoda</taxon>
        <taxon>Hexapoda</taxon>
        <taxon>Insecta</taxon>
        <taxon>Pterygota</taxon>
        <taxon>Neoptera</taxon>
        <taxon>Paraneoptera</taxon>
        <taxon>Hemiptera</taxon>
        <taxon>Heteroptera</taxon>
        <taxon>Panheteroptera</taxon>
        <taxon>Cimicomorpha</taxon>
        <taxon>Miridae</taxon>
        <taxon>Dicyphina</taxon>
        <taxon>Nesidiocoris</taxon>
    </lineage>
</organism>